<protein>
    <submittedName>
        <fullName evidence="1">Uncharacterized protein</fullName>
    </submittedName>
</protein>
<comment type="caution">
    <text evidence="1">The sequence shown here is derived from an EMBL/GenBank/DDBJ whole genome shotgun (WGS) entry which is preliminary data.</text>
</comment>
<evidence type="ECO:0000313" key="2">
    <source>
        <dbReference type="Proteomes" id="UP001472677"/>
    </source>
</evidence>
<dbReference type="Proteomes" id="UP001472677">
    <property type="component" value="Unassembled WGS sequence"/>
</dbReference>
<proteinExistence type="predicted"/>
<name>A0ABR2BAQ0_9ROSI</name>
<reference evidence="1 2" key="1">
    <citation type="journal article" date="2024" name="G3 (Bethesda)">
        <title>Genome assembly of Hibiscus sabdariffa L. provides insights into metabolisms of medicinal natural products.</title>
        <authorList>
            <person name="Kim T."/>
        </authorList>
    </citation>
    <scope>NUCLEOTIDE SEQUENCE [LARGE SCALE GENOMIC DNA]</scope>
    <source>
        <strain evidence="1">TK-2024</strain>
        <tissue evidence="1">Old leaves</tissue>
    </source>
</reference>
<gene>
    <name evidence="1" type="ORF">V6N12_019105</name>
</gene>
<accession>A0ABR2BAQ0</accession>
<sequence length="69" mass="7885">MNAAAEVKRLFLGLGQEQHEQRNIYLAMAWHVELKYRTQSGLPLLLIGQNCAVKEAEAEQSRLSFGRRD</sequence>
<keyword evidence="2" id="KW-1185">Reference proteome</keyword>
<evidence type="ECO:0000313" key="1">
    <source>
        <dbReference type="EMBL" id="KAK8503937.1"/>
    </source>
</evidence>
<dbReference type="EMBL" id="JBBPBM010000147">
    <property type="protein sequence ID" value="KAK8503937.1"/>
    <property type="molecule type" value="Genomic_DNA"/>
</dbReference>
<organism evidence="1 2">
    <name type="scientific">Hibiscus sabdariffa</name>
    <name type="common">roselle</name>
    <dbReference type="NCBI Taxonomy" id="183260"/>
    <lineage>
        <taxon>Eukaryota</taxon>
        <taxon>Viridiplantae</taxon>
        <taxon>Streptophyta</taxon>
        <taxon>Embryophyta</taxon>
        <taxon>Tracheophyta</taxon>
        <taxon>Spermatophyta</taxon>
        <taxon>Magnoliopsida</taxon>
        <taxon>eudicotyledons</taxon>
        <taxon>Gunneridae</taxon>
        <taxon>Pentapetalae</taxon>
        <taxon>rosids</taxon>
        <taxon>malvids</taxon>
        <taxon>Malvales</taxon>
        <taxon>Malvaceae</taxon>
        <taxon>Malvoideae</taxon>
        <taxon>Hibiscus</taxon>
    </lineage>
</organism>